<feature type="compositionally biased region" description="Acidic residues" evidence="6">
    <location>
        <begin position="97"/>
        <end position="109"/>
    </location>
</feature>
<evidence type="ECO:0000256" key="3">
    <source>
        <dbReference type="ARBA" id="ARBA00023015"/>
    </source>
</evidence>
<accession>A0ABR1YDI2</accession>
<evidence type="ECO:0000256" key="4">
    <source>
        <dbReference type="ARBA" id="ARBA00023163"/>
    </source>
</evidence>
<evidence type="ECO:0000256" key="6">
    <source>
        <dbReference type="SAM" id="MobiDB-lite"/>
    </source>
</evidence>
<dbReference type="Pfam" id="PF08598">
    <property type="entry name" value="Sds3"/>
    <property type="match status" value="1"/>
</dbReference>
<name>A0ABR1YDI2_9PEZI</name>
<feature type="compositionally biased region" description="Basic and acidic residues" evidence="6">
    <location>
        <begin position="52"/>
        <end position="78"/>
    </location>
</feature>
<dbReference type="PANTHER" id="PTHR21964">
    <property type="entry name" value="BREAST CANCER METASTASIS-SUPPRESSOR 1"/>
    <property type="match status" value="1"/>
</dbReference>
<comment type="caution">
    <text evidence="7">The sequence shown here is derived from an EMBL/GenBank/DDBJ whole genome shotgun (WGS) entry which is preliminary data.</text>
</comment>
<keyword evidence="2" id="KW-0678">Repressor</keyword>
<comment type="subcellular location">
    <subcellularLocation>
        <location evidence="1">Nucleus</location>
    </subcellularLocation>
</comment>
<proteinExistence type="predicted"/>
<feature type="compositionally biased region" description="Basic residues" evidence="6">
    <location>
        <begin position="194"/>
        <end position="203"/>
    </location>
</feature>
<feature type="compositionally biased region" description="Low complexity" evidence="6">
    <location>
        <begin position="119"/>
        <end position="132"/>
    </location>
</feature>
<sequence>MSAPRSRSRSKEAEMAPAKAPTPEPLESSPEPDEPRPGLDDGSSSLSEPESIEARGHIENDSEAETERIDDTPRRRAVDVTNVTERAGEPTEHAGESDDDVLEDAVLPEDNERKRKRSSSALSSLADGLDADQPSKRHSSYDKMEVDVETVEEPDKQADEDSGEGAAAQTTEAADEAVDEAIDEAADEAEAPSKKKGKKGKKAKKEDQTPAEEDDEEVEEERDRKHSALEVLNKIERQFLTFQKRRLEERLHLLSLELDQLQSPNSTHEEYQLMTQAVDQRRDEKIRQENVRLGLKKDILKKHFVAMRGSIHGQYIHDVGDVRQAFVNQCNQRITQLQRERRYWGTNETDYTIKYNDKRSQQAQHQQAYNLEVSILSGVAKFVGFPAAPNLNSARSTEVDHDLASMGMRPPPPRVVEATLTTAPVEQQPQPRAVTTTTFSTPAAQRNNMDAAPNGSASTIEMPYESPVLQLKHQAAMQTPSIRPNNVYEPGGFSPPPPPATTTTSAIKAEDAARATGLAVGGIFR</sequence>
<evidence type="ECO:0000256" key="2">
    <source>
        <dbReference type="ARBA" id="ARBA00022491"/>
    </source>
</evidence>
<feature type="region of interest" description="Disordered" evidence="6">
    <location>
        <begin position="1"/>
        <end position="226"/>
    </location>
</feature>
<keyword evidence="3" id="KW-0805">Transcription regulation</keyword>
<feature type="compositionally biased region" description="Acidic residues" evidence="6">
    <location>
        <begin position="209"/>
        <end position="220"/>
    </location>
</feature>
<protein>
    <submittedName>
        <fullName evidence="7">Sds3-like-domain-containing protein</fullName>
    </submittedName>
</protein>
<keyword evidence="4" id="KW-0804">Transcription</keyword>
<evidence type="ECO:0000313" key="7">
    <source>
        <dbReference type="EMBL" id="KAK8225790.1"/>
    </source>
</evidence>
<keyword evidence="8" id="KW-1185">Reference proteome</keyword>
<dbReference type="InterPro" id="IPR013907">
    <property type="entry name" value="Sds3"/>
</dbReference>
<feature type="region of interest" description="Disordered" evidence="6">
    <location>
        <begin position="482"/>
        <end position="506"/>
    </location>
</feature>
<organism evidence="7 8">
    <name type="scientific">Phyllosticta capitalensis</name>
    <dbReference type="NCBI Taxonomy" id="121624"/>
    <lineage>
        <taxon>Eukaryota</taxon>
        <taxon>Fungi</taxon>
        <taxon>Dikarya</taxon>
        <taxon>Ascomycota</taxon>
        <taxon>Pezizomycotina</taxon>
        <taxon>Dothideomycetes</taxon>
        <taxon>Dothideomycetes incertae sedis</taxon>
        <taxon>Botryosphaeriales</taxon>
        <taxon>Phyllostictaceae</taxon>
        <taxon>Phyllosticta</taxon>
    </lineage>
</organism>
<keyword evidence="5" id="KW-0539">Nucleus</keyword>
<reference evidence="7 8" key="1">
    <citation type="submission" date="2024-04" db="EMBL/GenBank/DDBJ databases">
        <title>Phyllosticta paracitricarpa is synonymous to the EU quarantine fungus P. citricarpa based on phylogenomic analyses.</title>
        <authorList>
            <consortium name="Lawrence Berkeley National Laboratory"/>
            <person name="Van Ingen-Buijs V.A."/>
            <person name="Van Westerhoven A.C."/>
            <person name="Haridas S."/>
            <person name="Skiadas P."/>
            <person name="Martin F."/>
            <person name="Groenewald J.Z."/>
            <person name="Crous P.W."/>
            <person name="Seidl M.F."/>
        </authorList>
    </citation>
    <scope>NUCLEOTIDE SEQUENCE [LARGE SCALE GENOMIC DNA]</scope>
    <source>
        <strain evidence="7 8">CBS 123374</strain>
    </source>
</reference>
<feature type="compositionally biased region" description="Basic and acidic residues" evidence="6">
    <location>
        <begin position="86"/>
        <end position="96"/>
    </location>
</feature>
<dbReference type="EMBL" id="JBBWRZ010000011">
    <property type="protein sequence ID" value="KAK8225790.1"/>
    <property type="molecule type" value="Genomic_DNA"/>
</dbReference>
<dbReference type="Proteomes" id="UP001492380">
    <property type="component" value="Unassembled WGS sequence"/>
</dbReference>
<feature type="compositionally biased region" description="Acidic residues" evidence="6">
    <location>
        <begin position="173"/>
        <end position="190"/>
    </location>
</feature>
<gene>
    <name evidence="7" type="ORF">HDK90DRAFT_495839</name>
</gene>
<dbReference type="SMART" id="SM01401">
    <property type="entry name" value="Sds3"/>
    <property type="match status" value="1"/>
</dbReference>
<evidence type="ECO:0000256" key="1">
    <source>
        <dbReference type="ARBA" id="ARBA00004123"/>
    </source>
</evidence>
<feature type="compositionally biased region" description="Basic and acidic residues" evidence="6">
    <location>
        <begin position="133"/>
        <end position="146"/>
    </location>
</feature>
<evidence type="ECO:0000256" key="5">
    <source>
        <dbReference type="ARBA" id="ARBA00023242"/>
    </source>
</evidence>
<evidence type="ECO:0000313" key="8">
    <source>
        <dbReference type="Proteomes" id="UP001492380"/>
    </source>
</evidence>